<evidence type="ECO:0000313" key="9">
    <source>
        <dbReference type="EMBL" id="QGX41947.1"/>
    </source>
</evidence>
<keyword evidence="3 7" id="KW-1040">Host Golgi apparatus</keyword>
<evidence type="ECO:0000313" key="10">
    <source>
        <dbReference type="Proteomes" id="UP001203464"/>
    </source>
</evidence>
<dbReference type="InterPro" id="IPR003873">
    <property type="entry name" value="E_protein_CoV"/>
</dbReference>
<comment type="similarity">
    <text evidence="7">Belongs to the alphacoronaviruses E protein family.</text>
</comment>
<protein>
    <recommendedName>
        <fullName evidence="7">Envelope small membrane protein</fullName>
        <shortName evidence="7">E protein</shortName>
        <shortName evidence="7">sM protein</shortName>
    </recommendedName>
</protein>
<comment type="subunit">
    <text evidence="7">Homopentamer. Interacts with membrane protein M in the budding compartment of the host cell, which is located between endoplasmic reticulum and the Golgi complex. Interacts with Nucleoprotein.</text>
</comment>
<dbReference type="Pfam" id="PF02723">
    <property type="entry name" value="CoV_E"/>
    <property type="match status" value="1"/>
</dbReference>
<organism evidence="9 10">
    <name type="scientific">alphacoronavirus sp. WA1087</name>
    <dbReference type="NCBI Taxonomy" id="3069910"/>
    <lineage>
        <taxon>Viruses</taxon>
        <taxon>Riboviria</taxon>
        <taxon>Orthornavirae</taxon>
        <taxon>Pisuviricota</taxon>
        <taxon>Pisoniviricetes</taxon>
        <taxon>Nidovirales</taxon>
        <taxon>Cornidovirineae</taxon>
        <taxon>Coronaviridae</taxon>
        <taxon>Orthocoronavirinae</taxon>
        <taxon>Alphacoronavirus</taxon>
        <taxon>Pedacovirus</taxon>
        <taxon>Alphacoronavirus gouldii</taxon>
        <taxon>Alphacoronavirus WA1087</taxon>
    </lineage>
</organism>
<evidence type="ECO:0000256" key="3">
    <source>
        <dbReference type="ARBA" id="ARBA00022812"/>
    </source>
</evidence>
<evidence type="ECO:0000256" key="2">
    <source>
        <dbReference type="ARBA" id="ARBA00022703"/>
    </source>
</evidence>
<feature type="topological domain" description="Virion surface" evidence="7">
    <location>
        <begin position="1"/>
        <end position="24"/>
    </location>
</feature>
<name>A0AA48UFL1_9ALPC</name>
<dbReference type="GO" id="GO:0140975">
    <property type="term" value="P:disruption of cellular anatomical structure in another organism"/>
    <property type="evidence" value="ECO:0007669"/>
    <property type="project" value="UniProtKB-UniRule"/>
</dbReference>
<dbReference type="PROSITE" id="PS51926">
    <property type="entry name" value="COV_E"/>
    <property type="match status" value="1"/>
</dbReference>
<evidence type="ECO:0000256" key="5">
    <source>
        <dbReference type="ARBA" id="ARBA00022989"/>
    </source>
</evidence>
<evidence type="ECO:0000256" key="4">
    <source>
        <dbReference type="ARBA" id="ARBA00022870"/>
    </source>
</evidence>
<evidence type="ECO:0000256" key="7">
    <source>
        <dbReference type="HAMAP-Rule" id="MF_04205"/>
    </source>
</evidence>
<keyword evidence="10" id="KW-1185">Reference proteome</keyword>
<feature type="topological domain" description="Intravirion" evidence="7">
    <location>
        <begin position="46"/>
        <end position="86"/>
    </location>
</feature>
<evidence type="ECO:0000256" key="8">
    <source>
        <dbReference type="SAM" id="Phobius"/>
    </source>
</evidence>
<keyword evidence="1 7" id="KW-0812">Transmembrane</keyword>
<keyword evidence="4 7" id="KW-1043">Host membrane</keyword>
<keyword evidence="2 7" id="KW-0053">Apoptosis</keyword>
<keyword evidence="6 7" id="KW-0472">Membrane</keyword>
<dbReference type="HAMAP" id="MF_04205">
    <property type="entry name" value="ALPHA_CORONA_E"/>
    <property type="match status" value="1"/>
</dbReference>
<dbReference type="GO" id="GO:0044178">
    <property type="term" value="C:host cell Golgi membrane"/>
    <property type="evidence" value="ECO:0007669"/>
    <property type="project" value="UniProtKB-SubCell"/>
</dbReference>
<sequence>MLLRRFNSTTMLQLVNDNGLVVNVILWLFVLFFLLIISITFIQLINLCFTCHRFCNSAVYTPIGRAYRVYKSFMRIQPIPGTIFEV</sequence>
<dbReference type="GO" id="GO:0016020">
    <property type="term" value="C:membrane"/>
    <property type="evidence" value="ECO:0007669"/>
    <property type="project" value="UniProtKB-UniRule"/>
</dbReference>
<dbReference type="EMBL" id="MK472067">
    <property type="protein sequence ID" value="QGX41947.1"/>
    <property type="molecule type" value="Genomic_RNA"/>
</dbReference>
<comment type="subcellular location">
    <subcellularLocation>
        <location evidence="7">Host Golgi apparatus membrane</location>
        <topology evidence="7">Single-pass type III membrane protein</topology>
    </subcellularLocation>
    <text evidence="7">The cytoplasmic tail functions as a Golgi complex-targeting signal.</text>
</comment>
<gene>
    <name evidence="7" type="primary">E</name>
</gene>
<proteinExistence type="inferred from homology"/>
<keyword evidence="5 7" id="KW-1133">Transmembrane helix</keyword>
<accession>A0AA48UFL1</accession>
<dbReference type="Proteomes" id="UP001203464">
    <property type="component" value="Segment"/>
</dbReference>
<comment type="function">
    <text evidence="7">Plays a central role in virus morphogenesis and assembly. Acts as a viroporin and self-assembles in host membranes forming pentameric protein-lipid pores that allow ion transport. Also plays a role in the induction of apoptosis.</text>
</comment>
<reference evidence="9 10" key="1">
    <citation type="submission" date="2019-01" db="EMBL/GenBank/DDBJ databases">
        <title>Diversity of Adenoviruses, Coronaviruses and Paramyxoviruses in Western Australian microbat communities.</title>
        <authorList>
            <person name="O'Dea M."/>
            <person name="Prada D."/>
            <person name="Jackson B."/>
            <person name="Boyd V."/>
            <person name="Baker M."/>
        </authorList>
    </citation>
    <scope>NUCLEOTIDE SEQUENCE [LARGE SCALE GENOMIC DNA]</scope>
    <source>
        <strain evidence="9">WA1087</strain>
    </source>
</reference>
<dbReference type="InterPro" id="IPR043507">
    <property type="entry name" value="E_protein_aCoV"/>
</dbReference>
<dbReference type="GO" id="GO:0046760">
    <property type="term" value="P:viral budding from Golgi membrane"/>
    <property type="evidence" value="ECO:0007669"/>
    <property type="project" value="UniProtKB-UniRule"/>
</dbReference>
<evidence type="ECO:0000256" key="6">
    <source>
        <dbReference type="ARBA" id="ARBA00023136"/>
    </source>
</evidence>
<feature type="transmembrane region" description="Helical" evidence="8">
    <location>
        <begin position="20"/>
        <end position="45"/>
    </location>
</feature>
<evidence type="ECO:0000256" key="1">
    <source>
        <dbReference type="ARBA" id="ARBA00022692"/>
    </source>
</evidence>